<protein>
    <recommendedName>
        <fullName evidence="4">Bacteriocin-type signal sequence-containing protein</fullName>
    </recommendedName>
</protein>
<organism evidence="2 3">
    <name type="scientific">Nannocystis punicea</name>
    <dbReference type="NCBI Taxonomy" id="2995304"/>
    <lineage>
        <taxon>Bacteria</taxon>
        <taxon>Pseudomonadati</taxon>
        <taxon>Myxococcota</taxon>
        <taxon>Polyangia</taxon>
        <taxon>Nannocystales</taxon>
        <taxon>Nannocystaceae</taxon>
        <taxon>Nannocystis</taxon>
    </lineage>
</organism>
<evidence type="ECO:0008006" key="4">
    <source>
        <dbReference type="Google" id="ProtNLM"/>
    </source>
</evidence>
<reference evidence="2" key="1">
    <citation type="submission" date="2022-11" db="EMBL/GenBank/DDBJ databases">
        <title>Minimal conservation of predation-associated metabolite biosynthetic gene clusters underscores biosynthetic potential of Myxococcota including descriptions for ten novel species: Archangium lansinium sp. nov., Myxococcus landrumus sp. nov., Nannocystis bai.</title>
        <authorList>
            <person name="Ahearne A."/>
            <person name="Stevens C."/>
            <person name="Dowd S."/>
        </authorList>
    </citation>
    <scope>NUCLEOTIDE SEQUENCE</scope>
    <source>
        <strain evidence="2">Fl3</strain>
    </source>
</reference>
<evidence type="ECO:0000313" key="2">
    <source>
        <dbReference type="EMBL" id="WAS95775.1"/>
    </source>
</evidence>
<keyword evidence="3" id="KW-1185">Reference proteome</keyword>
<dbReference type="Proteomes" id="UP001164459">
    <property type="component" value="Chromosome"/>
</dbReference>
<evidence type="ECO:0000256" key="1">
    <source>
        <dbReference type="SAM" id="MobiDB-lite"/>
    </source>
</evidence>
<sequence length="50" mass="5401">MKTIEIKDITETEDGRELNDNELELVTGGMQNTGPNTSIESSASGETDDN</sequence>
<feature type="region of interest" description="Disordered" evidence="1">
    <location>
        <begin position="27"/>
        <end position="50"/>
    </location>
</feature>
<evidence type="ECO:0000313" key="3">
    <source>
        <dbReference type="Proteomes" id="UP001164459"/>
    </source>
</evidence>
<name>A0ABY7H923_9BACT</name>
<accession>A0ABY7H923</accession>
<dbReference type="EMBL" id="CP114040">
    <property type="protein sequence ID" value="WAS95775.1"/>
    <property type="molecule type" value="Genomic_DNA"/>
</dbReference>
<dbReference type="RefSeq" id="WP_269038119.1">
    <property type="nucleotide sequence ID" value="NZ_CP114040.1"/>
</dbReference>
<proteinExistence type="predicted"/>
<gene>
    <name evidence="2" type="ORF">O0S08_06395</name>
</gene>
<feature type="compositionally biased region" description="Polar residues" evidence="1">
    <location>
        <begin position="29"/>
        <end position="50"/>
    </location>
</feature>